<protein>
    <recommendedName>
        <fullName evidence="2">Exostosin GT47 domain-containing protein</fullName>
    </recommendedName>
</protein>
<reference evidence="1" key="1">
    <citation type="journal article" date="2020" name="Nature">
        <title>Giant virus diversity and host interactions through global metagenomics.</title>
        <authorList>
            <person name="Schulz F."/>
            <person name="Roux S."/>
            <person name="Paez-Espino D."/>
            <person name="Jungbluth S."/>
            <person name="Walsh D.A."/>
            <person name="Denef V.J."/>
            <person name="McMahon K.D."/>
            <person name="Konstantinidis K.T."/>
            <person name="Eloe-Fadrosh E.A."/>
            <person name="Kyrpides N.C."/>
            <person name="Woyke T."/>
        </authorList>
    </citation>
    <scope>NUCLEOTIDE SEQUENCE</scope>
    <source>
        <strain evidence="1">GVMAG-S-1101165-84</strain>
    </source>
</reference>
<proteinExistence type="predicted"/>
<dbReference type="EMBL" id="MN740781">
    <property type="protein sequence ID" value="QHU11325.1"/>
    <property type="molecule type" value="Genomic_DNA"/>
</dbReference>
<dbReference type="GO" id="GO:0035269">
    <property type="term" value="P:protein O-linked glycosylation via mannose"/>
    <property type="evidence" value="ECO:0007669"/>
    <property type="project" value="InterPro"/>
</dbReference>
<evidence type="ECO:0008006" key="2">
    <source>
        <dbReference type="Google" id="ProtNLM"/>
    </source>
</evidence>
<dbReference type="PANTHER" id="PTHR15576">
    <property type="entry name" value="RIBITOL-5-PHOSPHATE XYLOSYLTRANSFERASE 1"/>
    <property type="match status" value="1"/>
</dbReference>
<dbReference type="GO" id="GO:0120053">
    <property type="term" value="F:ribitol beta-1,4-xylosyltransferase activity"/>
    <property type="evidence" value="ECO:0007669"/>
    <property type="project" value="InterPro"/>
</dbReference>
<evidence type="ECO:0000313" key="1">
    <source>
        <dbReference type="EMBL" id="QHU11325.1"/>
    </source>
</evidence>
<dbReference type="GO" id="GO:0005794">
    <property type="term" value="C:Golgi apparatus"/>
    <property type="evidence" value="ECO:0007669"/>
    <property type="project" value="TreeGrafter"/>
</dbReference>
<dbReference type="AlphaFoldDB" id="A0A6C0JZV0"/>
<sequence length="288" mass="33025">MKCCDVYPPNPVSSTRLCYDYQWSTLKPGASVYVIGSALPHFLMIAWNKIQVPFVLVTGDCDLTMPDDLFTTESLALFLEEPKLLAWFSQNLTTTVHPKLHRIPIGMDYHTLAENKNHPWGLQQPPIDQEQILFALRDRAKERRPIAYANFQFSMTTRYADDRRTAIAQVPSALVHYESIPVNRFVTWAHQTKFELVVSPHGGGLDCHRTWEALALGCYPIVKSSPLDPLFEKLPVLIVKEWSDVTQERLLSFLREERVVEKERLTLKWWTQQFKDVPAASSPAATSR</sequence>
<accession>A0A6C0JZV0</accession>
<dbReference type="PANTHER" id="PTHR15576:SF1">
    <property type="entry name" value="RIBITOL-5-PHOSPHATE XYLOSYLTRANSFERASE 1"/>
    <property type="match status" value="1"/>
</dbReference>
<name>A0A6C0JZV0_9ZZZZ</name>
<organism evidence="1">
    <name type="scientific">viral metagenome</name>
    <dbReference type="NCBI Taxonomy" id="1070528"/>
    <lineage>
        <taxon>unclassified sequences</taxon>
        <taxon>metagenomes</taxon>
        <taxon>organismal metagenomes</taxon>
    </lineage>
</organism>
<dbReference type="InterPro" id="IPR055286">
    <property type="entry name" value="RXYLT1-like"/>
</dbReference>